<dbReference type="RefSeq" id="XP_060376542.1">
    <property type="nucleotide sequence ID" value="XM_060528916.1"/>
</dbReference>
<sequence length="157" mass="17740">MNSGSSLIQQQNIRDVEVGKSQFSFQYPKVWTSGEQGRMTTSRNKPRAEASRQARTAQSLEQQPKRSGRWNTYAGQAPQDVFMCTAFPPGGQRDGRWEYVITNTKPAEMWQSFTFPRLPPSRKNAPDASRSQCERCGDVAKLFRNPGERGLSDVTSF</sequence>
<feature type="region of interest" description="Disordered" evidence="1">
    <location>
        <begin position="29"/>
        <end position="73"/>
    </location>
</feature>
<protein>
    <submittedName>
        <fullName evidence="2">Uncharacterized protein</fullName>
    </submittedName>
</protein>
<evidence type="ECO:0000256" key="1">
    <source>
        <dbReference type="SAM" id="MobiDB-lite"/>
    </source>
</evidence>
<comment type="caution">
    <text evidence="2">The sequence shown here is derived from an EMBL/GenBank/DDBJ whole genome shotgun (WGS) entry which is preliminary data.</text>
</comment>
<dbReference type="GeneID" id="85413154"/>
<accession>A0ABQ9QTP5</accession>
<feature type="compositionally biased region" description="Polar residues" evidence="1">
    <location>
        <begin position="53"/>
        <end position="62"/>
    </location>
</feature>
<feature type="compositionally biased region" description="Polar residues" evidence="1">
    <location>
        <begin position="33"/>
        <end position="43"/>
    </location>
</feature>
<proteinExistence type="predicted"/>
<name>A0ABQ9QTP5_9PEZI</name>
<evidence type="ECO:0000313" key="3">
    <source>
        <dbReference type="Proteomes" id="UP001227543"/>
    </source>
</evidence>
<reference evidence="2 3" key="1">
    <citation type="submission" date="2016-10" db="EMBL/GenBank/DDBJ databases">
        <title>The genome sequence of Colletotrichum fioriniae PJ7.</title>
        <authorList>
            <person name="Baroncelli R."/>
        </authorList>
    </citation>
    <scope>NUCLEOTIDE SEQUENCE [LARGE SCALE GENOMIC DNA]</scope>
    <source>
        <strain evidence="2 3">Tom-12</strain>
    </source>
</reference>
<dbReference type="EMBL" id="MLFU01000084">
    <property type="protein sequence ID" value="KAK1484667.1"/>
    <property type="molecule type" value="Genomic_DNA"/>
</dbReference>
<dbReference type="Proteomes" id="UP001227543">
    <property type="component" value="Unassembled WGS sequence"/>
</dbReference>
<keyword evidence="3" id="KW-1185">Reference proteome</keyword>
<organism evidence="2 3">
    <name type="scientific">Colletotrichum tamarilloi</name>
    <dbReference type="NCBI Taxonomy" id="1209934"/>
    <lineage>
        <taxon>Eukaryota</taxon>
        <taxon>Fungi</taxon>
        <taxon>Dikarya</taxon>
        <taxon>Ascomycota</taxon>
        <taxon>Pezizomycotina</taxon>
        <taxon>Sordariomycetes</taxon>
        <taxon>Hypocreomycetidae</taxon>
        <taxon>Glomerellales</taxon>
        <taxon>Glomerellaceae</taxon>
        <taxon>Colletotrichum</taxon>
        <taxon>Colletotrichum acutatum species complex</taxon>
    </lineage>
</organism>
<gene>
    <name evidence="2" type="ORF">CTAM01_12911</name>
</gene>
<evidence type="ECO:0000313" key="2">
    <source>
        <dbReference type="EMBL" id="KAK1484667.1"/>
    </source>
</evidence>